<dbReference type="Proteomes" id="UP000828390">
    <property type="component" value="Unassembled WGS sequence"/>
</dbReference>
<proteinExistence type="predicted"/>
<dbReference type="EMBL" id="JAIWYP010000002">
    <property type="protein sequence ID" value="KAH3874131.1"/>
    <property type="molecule type" value="Genomic_DNA"/>
</dbReference>
<comment type="caution">
    <text evidence="2">The sequence shown here is derived from an EMBL/GenBank/DDBJ whole genome shotgun (WGS) entry which is preliminary data.</text>
</comment>
<reference evidence="2" key="1">
    <citation type="journal article" date="2019" name="bioRxiv">
        <title>The Genome of the Zebra Mussel, Dreissena polymorpha: A Resource for Invasive Species Research.</title>
        <authorList>
            <person name="McCartney M.A."/>
            <person name="Auch B."/>
            <person name="Kono T."/>
            <person name="Mallez S."/>
            <person name="Zhang Y."/>
            <person name="Obille A."/>
            <person name="Becker A."/>
            <person name="Abrahante J.E."/>
            <person name="Garbe J."/>
            <person name="Badalamenti J.P."/>
            <person name="Herman A."/>
            <person name="Mangelson H."/>
            <person name="Liachko I."/>
            <person name="Sullivan S."/>
            <person name="Sone E.D."/>
            <person name="Koren S."/>
            <person name="Silverstein K.A.T."/>
            <person name="Beckman K.B."/>
            <person name="Gohl D.M."/>
        </authorList>
    </citation>
    <scope>NUCLEOTIDE SEQUENCE</scope>
    <source>
        <strain evidence="2">Duluth1</strain>
        <tissue evidence="2">Whole animal</tissue>
    </source>
</reference>
<dbReference type="AlphaFoldDB" id="A0A9D4MDA1"/>
<reference evidence="2" key="2">
    <citation type="submission" date="2020-11" db="EMBL/GenBank/DDBJ databases">
        <authorList>
            <person name="McCartney M.A."/>
            <person name="Auch B."/>
            <person name="Kono T."/>
            <person name="Mallez S."/>
            <person name="Becker A."/>
            <person name="Gohl D.M."/>
            <person name="Silverstein K.A.T."/>
            <person name="Koren S."/>
            <person name="Bechman K.B."/>
            <person name="Herman A."/>
            <person name="Abrahante J.E."/>
            <person name="Garbe J."/>
        </authorList>
    </citation>
    <scope>NUCLEOTIDE SEQUENCE</scope>
    <source>
        <strain evidence="2">Duluth1</strain>
        <tissue evidence="2">Whole animal</tissue>
    </source>
</reference>
<evidence type="ECO:0000256" key="1">
    <source>
        <dbReference type="SAM" id="MobiDB-lite"/>
    </source>
</evidence>
<keyword evidence="3" id="KW-1185">Reference proteome</keyword>
<evidence type="ECO:0000313" key="3">
    <source>
        <dbReference type="Proteomes" id="UP000828390"/>
    </source>
</evidence>
<gene>
    <name evidence="2" type="ORF">DPMN_037372</name>
</gene>
<name>A0A9D4MDA1_DREPO</name>
<sequence>MNQGEIRSKVKISSHTRQDVADSGFPWQPHTHLGPELASDSFGKCPVKMLIASQRALYSIAPADQMRAHPIVPTRMPNGGIVTSQAAPNSIWISAFGFGPYTVWGCLAGHYSAIGPSRTEVEFNAQKAQKPMQKLLAAKINKDDELALNLLKNSLPHCQA</sequence>
<evidence type="ECO:0000313" key="2">
    <source>
        <dbReference type="EMBL" id="KAH3874131.1"/>
    </source>
</evidence>
<feature type="region of interest" description="Disordered" evidence="1">
    <location>
        <begin position="1"/>
        <end position="28"/>
    </location>
</feature>
<organism evidence="2 3">
    <name type="scientific">Dreissena polymorpha</name>
    <name type="common">Zebra mussel</name>
    <name type="synonym">Mytilus polymorpha</name>
    <dbReference type="NCBI Taxonomy" id="45954"/>
    <lineage>
        <taxon>Eukaryota</taxon>
        <taxon>Metazoa</taxon>
        <taxon>Spiralia</taxon>
        <taxon>Lophotrochozoa</taxon>
        <taxon>Mollusca</taxon>
        <taxon>Bivalvia</taxon>
        <taxon>Autobranchia</taxon>
        <taxon>Heteroconchia</taxon>
        <taxon>Euheterodonta</taxon>
        <taxon>Imparidentia</taxon>
        <taxon>Neoheterodontei</taxon>
        <taxon>Myida</taxon>
        <taxon>Dreissenoidea</taxon>
        <taxon>Dreissenidae</taxon>
        <taxon>Dreissena</taxon>
    </lineage>
</organism>
<accession>A0A9D4MDA1</accession>
<protein>
    <submittedName>
        <fullName evidence="2">Uncharacterized protein</fullName>
    </submittedName>
</protein>